<reference evidence="1 2" key="1">
    <citation type="journal article" date="2014" name="Genome Announc.">
        <title>Complete Genome Sequence of Polychlorinated Biphenyl Degrader Comamonas testosteroni TK102 (NBRC 109938).</title>
        <authorList>
            <person name="Fukuda K."/>
            <person name="Hosoyama A."/>
            <person name="Tsuchikane K."/>
            <person name="Ohji S."/>
            <person name="Yamazoe A."/>
            <person name="Fujita N."/>
            <person name="Shintani M."/>
            <person name="Kimbara K."/>
        </authorList>
    </citation>
    <scope>NUCLEOTIDE SEQUENCE [LARGE SCALE GENOMIC DNA]</scope>
    <source>
        <strain evidence="1">TK102</strain>
    </source>
</reference>
<dbReference type="Proteomes" id="UP000028782">
    <property type="component" value="Chromosome"/>
</dbReference>
<dbReference type="AlphaFoldDB" id="A0A076PP02"/>
<evidence type="ECO:0000313" key="1">
    <source>
        <dbReference type="EMBL" id="AIJ45440.1"/>
    </source>
</evidence>
<proteinExistence type="predicted"/>
<dbReference type="KEGG" id="ctes:O987_06402"/>
<evidence type="ECO:0000313" key="2">
    <source>
        <dbReference type="Proteomes" id="UP000028782"/>
    </source>
</evidence>
<dbReference type="HOGENOM" id="CLU_2786723_0_0_4"/>
<protein>
    <submittedName>
        <fullName evidence="1">Putative transcriptional regulators</fullName>
    </submittedName>
</protein>
<dbReference type="EMBL" id="CP006704">
    <property type="protein sequence ID" value="AIJ45440.1"/>
    <property type="molecule type" value="Genomic_DNA"/>
</dbReference>
<organism evidence="1 2">
    <name type="scientific">Comamonas testosteroni TK102</name>
    <dbReference type="NCBI Taxonomy" id="1392005"/>
    <lineage>
        <taxon>Bacteria</taxon>
        <taxon>Pseudomonadati</taxon>
        <taxon>Pseudomonadota</taxon>
        <taxon>Betaproteobacteria</taxon>
        <taxon>Burkholderiales</taxon>
        <taxon>Comamonadaceae</taxon>
        <taxon>Comamonas</taxon>
    </lineage>
</organism>
<sequence length="68" mass="7384">MYGELDFLAIAGKRLVGRVVDHLLQDVQGVVGARIHAGTLFDRLKTLENADRAFGIFVGRFDCHGGGL</sequence>
<gene>
    <name evidence="1" type="ORF">O987_06402</name>
</gene>
<name>A0A076PP02_COMTE</name>
<accession>A0A076PP02</accession>